<accession>A0A4S1WU08</accession>
<dbReference type="Gene3D" id="3.30.10.10">
    <property type="entry name" value="Trypsin Inhibitor V, subunit A"/>
    <property type="match status" value="1"/>
</dbReference>
<evidence type="ECO:0000256" key="1">
    <source>
        <dbReference type="SAM" id="SignalP"/>
    </source>
</evidence>
<keyword evidence="1" id="KW-0732">Signal</keyword>
<evidence type="ECO:0008006" key="4">
    <source>
        <dbReference type="Google" id="ProtNLM"/>
    </source>
</evidence>
<dbReference type="Pfam" id="PF11720">
    <property type="entry name" value="Inhibitor_I78"/>
    <property type="match status" value="1"/>
</dbReference>
<dbReference type="PROSITE" id="PS51257">
    <property type="entry name" value="PROKAR_LIPOPROTEIN"/>
    <property type="match status" value="1"/>
</dbReference>
<evidence type="ECO:0000313" key="3">
    <source>
        <dbReference type="Proteomes" id="UP000309848"/>
    </source>
</evidence>
<evidence type="ECO:0000313" key="2">
    <source>
        <dbReference type="EMBL" id="TGX45660.1"/>
    </source>
</evidence>
<feature type="chain" id="PRO_5020858802" description="Peptidase inhibitor I78" evidence="1">
    <location>
        <begin position="18"/>
        <end position="96"/>
    </location>
</feature>
<dbReference type="InterPro" id="IPR021719">
    <property type="entry name" value="Prot_inh_I78"/>
</dbReference>
<dbReference type="RefSeq" id="WP_135981688.1">
    <property type="nucleotide sequence ID" value="NZ_JAASQM010000001.1"/>
</dbReference>
<comment type="caution">
    <text evidence="2">The sequence shown here is derived from an EMBL/GenBank/DDBJ whole genome shotgun (WGS) entry which is preliminary data.</text>
</comment>
<protein>
    <recommendedName>
        <fullName evidence="4">Peptidase inhibitor I78</fullName>
    </recommendedName>
</protein>
<sequence>MIRLVLPLALLATGACQQNPAPEPTPPPPGKCVADGLGGFTGKTRSDALEKEALRLSGSTSARWISPGMAVTMDFREDRLNFELDAQGKIVRAFCG</sequence>
<dbReference type="AlphaFoldDB" id="A0A4S1WU08"/>
<dbReference type="Proteomes" id="UP000309848">
    <property type="component" value="Unassembled WGS sequence"/>
</dbReference>
<organism evidence="2 3">
    <name type="scientific">Sphingomonas naasensis</name>
    <dbReference type="NCBI Taxonomy" id="1344951"/>
    <lineage>
        <taxon>Bacteria</taxon>
        <taxon>Pseudomonadati</taxon>
        <taxon>Pseudomonadota</taxon>
        <taxon>Alphaproteobacteria</taxon>
        <taxon>Sphingomonadales</taxon>
        <taxon>Sphingomonadaceae</taxon>
        <taxon>Sphingomonas</taxon>
    </lineage>
</organism>
<keyword evidence="3" id="KW-1185">Reference proteome</keyword>
<dbReference type="EMBL" id="SRXU01000001">
    <property type="protein sequence ID" value="TGX45660.1"/>
    <property type="molecule type" value="Genomic_DNA"/>
</dbReference>
<gene>
    <name evidence="2" type="ORF">E5A74_00310</name>
</gene>
<name>A0A4S1WU08_9SPHN</name>
<dbReference type="OrthoDB" id="8724542at2"/>
<feature type="signal peptide" evidence="1">
    <location>
        <begin position="1"/>
        <end position="17"/>
    </location>
</feature>
<proteinExistence type="predicted"/>
<reference evidence="2 3" key="1">
    <citation type="submission" date="2019-04" db="EMBL/GenBank/DDBJ databases">
        <title>Sphingomonas psychrotolerans sp. nov., isolated from soil in the Tianshan Mountains, Xinjiang, China.</title>
        <authorList>
            <person name="Luo Y."/>
            <person name="Sheng H."/>
        </authorList>
    </citation>
    <scope>NUCLEOTIDE SEQUENCE [LARGE SCALE GENOMIC DNA]</scope>
    <source>
        <strain evidence="2 3">KIS18-15</strain>
    </source>
</reference>